<reference evidence="1" key="5">
    <citation type="journal article" date="2021" name="G3 (Bethesda)">
        <title>Aegilops tauschii genome assembly Aet v5.0 features greater sequence contiguity and improved annotation.</title>
        <authorList>
            <person name="Wang L."/>
            <person name="Zhu T."/>
            <person name="Rodriguez J.C."/>
            <person name="Deal K.R."/>
            <person name="Dubcovsky J."/>
            <person name="McGuire P.E."/>
            <person name="Lux T."/>
            <person name="Spannagl M."/>
            <person name="Mayer K.F.X."/>
            <person name="Baldrich P."/>
            <person name="Meyers B.C."/>
            <person name="Huo N."/>
            <person name="Gu Y.Q."/>
            <person name="Zhou H."/>
            <person name="Devos K.M."/>
            <person name="Bennetzen J.L."/>
            <person name="Unver T."/>
            <person name="Budak H."/>
            <person name="Gulick P.J."/>
            <person name="Galiba G."/>
            <person name="Kalapos B."/>
            <person name="Nelson D.R."/>
            <person name="Li P."/>
            <person name="You F.M."/>
            <person name="Luo M.C."/>
            <person name="Dvorak J."/>
        </authorList>
    </citation>
    <scope>NUCLEOTIDE SEQUENCE [LARGE SCALE GENOMIC DNA]</scope>
    <source>
        <strain evidence="1">cv. AL8/78</strain>
    </source>
</reference>
<evidence type="ECO:0000313" key="2">
    <source>
        <dbReference type="Proteomes" id="UP000015105"/>
    </source>
</evidence>
<evidence type="ECO:0000313" key="1">
    <source>
        <dbReference type="EnsemblPlants" id="AET3Gv21221800.21"/>
    </source>
</evidence>
<reference evidence="2" key="2">
    <citation type="journal article" date="2017" name="Nat. Plants">
        <title>The Aegilops tauschii genome reveals multiple impacts of transposons.</title>
        <authorList>
            <person name="Zhao G."/>
            <person name="Zou C."/>
            <person name="Li K."/>
            <person name="Wang K."/>
            <person name="Li T."/>
            <person name="Gao L."/>
            <person name="Zhang X."/>
            <person name="Wang H."/>
            <person name="Yang Z."/>
            <person name="Liu X."/>
            <person name="Jiang W."/>
            <person name="Mao L."/>
            <person name="Kong X."/>
            <person name="Jiao Y."/>
            <person name="Jia J."/>
        </authorList>
    </citation>
    <scope>NUCLEOTIDE SEQUENCE [LARGE SCALE GENOMIC DNA]</scope>
    <source>
        <strain evidence="2">cv. AL8/78</strain>
    </source>
</reference>
<proteinExistence type="predicted"/>
<organism evidence="1 2">
    <name type="scientific">Aegilops tauschii subsp. strangulata</name>
    <name type="common">Goatgrass</name>
    <dbReference type="NCBI Taxonomy" id="200361"/>
    <lineage>
        <taxon>Eukaryota</taxon>
        <taxon>Viridiplantae</taxon>
        <taxon>Streptophyta</taxon>
        <taxon>Embryophyta</taxon>
        <taxon>Tracheophyta</taxon>
        <taxon>Spermatophyta</taxon>
        <taxon>Magnoliopsida</taxon>
        <taxon>Liliopsida</taxon>
        <taxon>Poales</taxon>
        <taxon>Poaceae</taxon>
        <taxon>BOP clade</taxon>
        <taxon>Pooideae</taxon>
        <taxon>Triticodae</taxon>
        <taxon>Triticeae</taxon>
        <taxon>Triticinae</taxon>
        <taxon>Aegilops</taxon>
    </lineage>
</organism>
<dbReference type="AlphaFoldDB" id="A0A453GUU9"/>
<protein>
    <submittedName>
        <fullName evidence="1">Uncharacterized protein</fullName>
    </submittedName>
</protein>
<reference evidence="2" key="1">
    <citation type="journal article" date="2014" name="Science">
        <title>Ancient hybridizations among the ancestral genomes of bread wheat.</title>
        <authorList>
            <consortium name="International Wheat Genome Sequencing Consortium,"/>
            <person name="Marcussen T."/>
            <person name="Sandve S.R."/>
            <person name="Heier L."/>
            <person name="Spannagl M."/>
            <person name="Pfeifer M."/>
            <person name="Jakobsen K.S."/>
            <person name="Wulff B.B."/>
            <person name="Steuernagel B."/>
            <person name="Mayer K.F."/>
            <person name="Olsen O.A."/>
        </authorList>
    </citation>
    <scope>NUCLEOTIDE SEQUENCE [LARGE SCALE GENOMIC DNA]</scope>
    <source>
        <strain evidence="2">cv. AL8/78</strain>
    </source>
</reference>
<reference evidence="1" key="3">
    <citation type="journal article" date="2017" name="Nature">
        <title>Genome sequence of the progenitor of the wheat D genome Aegilops tauschii.</title>
        <authorList>
            <person name="Luo M.C."/>
            <person name="Gu Y.Q."/>
            <person name="Puiu D."/>
            <person name="Wang H."/>
            <person name="Twardziok S.O."/>
            <person name="Deal K.R."/>
            <person name="Huo N."/>
            <person name="Zhu T."/>
            <person name="Wang L."/>
            <person name="Wang Y."/>
            <person name="McGuire P.E."/>
            <person name="Liu S."/>
            <person name="Long H."/>
            <person name="Ramasamy R.K."/>
            <person name="Rodriguez J.C."/>
            <person name="Van S.L."/>
            <person name="Yuan L."/>
            <person name="Wang Z."/>
            <person name="Xia Z."/>
            <person name="Xiao L."/>
            <person name="Anderson O.D."/>
            <person name="Ouyang S."/>
            <person name="Liang Y."/>
            <person name="Zimin A.V."/>
            <person name="Pertea G."/>
            <person name="Qi P."/>
            <person name="Bennetzen J.L."/>
            <person name="Dai X."/>
            <person name="Dawson M.W."/>
            <person name="Muller H.G."/>
            <person name="Kugler K."/>
            <person name="Rivarola-Duarte L."/>
            <person name="Spannagl M."/>
            <person name="Mayer K.F.X."/>
            <person name="Lu F.H."/>
            <person name="Bevan M.W."/>
            <person name="Leroy P."/>
            <person name="Li P."/>
            <person name="You F.M."/>
            <person name="Sun Q."/>
            <person name="Liu Z."/>
            <person name="Lyons E."/>
            <person name="Wicker T."/>
            <person name="Salzberg S.L."/>
            <person name="Devos K.M."/>
            <person name="Dvorak J."/>
        </authorList>
    </citation>
    <scope>NUCLEOTIDE SEQUENCE [LARGE SCALE GENOMIC DNA]</scope>
    <source>
        <strain evidence="1">cv. AL8/78</strain>
    </source>
</reference>
<keyword evidence="2" id="KW-1185">Reference proteome</keyword>
<dbReference type="Gramene" id="AET3Gv21221800.21">
    <property type="protein sequence ID" value="AET3Gv21221800.21"/>
    <property type="gene ID" value="AET3Gv21221800"/>
</dbReference>
<name>A0A453GUU9_AEGTS</name>
<dbReference type="Proteomes" id="UP000015105">
    <property type="component" value="Chromosome 3D"/>
</dbReference>
<sequence length="57" mass="6954">KQRSKIGNKQDWQLSRNYFVKEIDQNLTLFVSWKDLRRLYSDQSLINGPRKLRQLCQ</sequence>
<accession>A0A453GUU9</accession>
<dbReference type="EnsemblPlants" id="AET3Gv21221800.21">
    <property type="protein sequence ID" value="AET3Gv21221800.21"/>
    <property type="gene ID" value="AET3Gv21221800"/>
</dbReference>
<reference evidence="1" key="4">
    <citation type="submission" date="2019-03" db="UniProtKB">
        <authorList>
            <consortium name="EnsemblPlants"/>
        </authorList>
    </citation>
    <scope>IDENTIFICATION</scope>
</reference>